<keyword evidence="3 5" id="KW-1133">Transmembrane helix</keyword>
<dbReference type="FunFam" id="1.20.1250.20:FF:000532">
    <property type="entry name" value="SLC (SoLute Carrier) homolog"/>
    <property type="match status" value="1"/>
</dbReference>
<evidence type="ECO:0000256" key="5">
    <source>
        <dbReference type="SAM" id="Phobius"/>
    </source>
</evidence>
<feature type="transmembrane region" description="Helical" evidence="5">
    <location>
        <begin position="251"/>
        <end position="270"/>
    </location>
</feature>
<dbReference type="InterPro" id="IPR011701">
    <property type="entry name" value="MFS"/>
</dbReference>
<feature type="transmembrane region" description="Helical" evidence="5">
    <location>
        <begin position="389"/>
        <end position="409"/>
    </location>
</feature>
<keyword evidence="2 5" id="KW-0812">Transmembrane</keyword>
<name>A0A8B8DMT1_CRAVI</name>
<feature type="transmembrane region" description="Helical" evidence="5">
    <location>
        <begin position="358"/>
        <end position="377"/>
    </location>
</feature>
<feature type="transmembrane region" description="Helical" evidence="5">
    <location>
        <begin position="163"/>
        <end position="188"/>
    </location>
</feature>
<dbReference type="PROSITE" id="PS50850">
    <property type="entry name" value="MFS"/>
    <property type="match status" value="1"/>
</dbReference>
<evidence type="ECO:0000313" key="7">
    <source>
        <dbReference type="Proteomes" id="UP000694844"/>
    </source>
</evidence>
<dbReference type="GeneID" id="111127886"/>
<accession>A0A8B8DMT1</accession>
<feature type="transmembrane region" description="Helical" evidence="5">
    <location>
        <begin position="290"/>
        <end position="315"/>
    </location>
</feature>
<keyword evidence="4 5" id="KW-0472">Membrane</keyword>
<evidence type="ECO:0000259" key="6">
    <source>
        <dbReference type="PROSITE" id="PS50850"/>
    </source>
</evidence>
<evidence type="ECO:0000256" key="3">
    <source>
        <dbReference type="ARBA" id="ARBA00022989"/>
    </source>
</evidence>
<dbReference type="InterPro" id="IPR050382">
    <property type="entry name" value="MFS_Na/Anion_cotransporter"/>
</dbReference>
<dbReference type="AlphaFoldDB" id="A0A8B8DMT1"/>
<dbReference type="OrthoDB" id="2985014at2759"/>
<dbReference type="Gene3D" id="1.20.1250.20">
    <property type="entry name" value="MFS general substrate transporter like domains"/>
    <property type="match status" value="2"/>
</dbReference>
<keyword evidence="7" id="KW-1185">Reference proteome</keyword>
<feature type="transmembrane region" description="Helical" evidence="5">
    <location>
        <begin position="7"/>
        <end position="27"/>
    </location>
</feature>
<sequence length="518" mass="56613">MAYQRRIYLVFLGFLGLLVSIGFRSVFSMVMVHVVKSKHAEEEGLFGKCNVNGTSRDLRVTGWSVAETQYFQAAYFAGSFIMQLPGGYLATRFSPRRVCGLSILISSVLMLLLPVPIQFTDSPVPVFIIRFLQGLVEGWSVPAMNGVISAWAPKSEKSRMVTFVYAGAYLSPALAMVLTGSLACWVSWNASLFLYGGLGVVWSVLWVCTIYDTPALHPSLHPSEADLFTREGANVGRGSQRVANAIPWTKILRSLPVWAIILGSFCRNWIFSMMITQVPQYFKDAFSKDIATIGFTAALPELLMTIVTISGGVFIDKLIKHNVLSTTHGRKLAQCMGFGVEALCLIGLRFVNSKNDNIALVLLSVGVGFSGLAISGYQVNPLDLAPQYVSILTGLSRLGTLGAILSTSVAGKLRRQDVHSWQTIFTIAGSIHLAGVVFYAIFASGEKQSWAESPENRPLLAPVDSVGNISTYEPEEGNGAQTSTQSKLTSSLFYPKNKRPLRNDFDEDGNPSWFLNTI</sequence>
<dbReference type="InterPro" id="IPR036259">
    <property type="entry name" value="MFS_trans_sf"/>
</dbReference>
<dbReference type="Proteomes" id="UP000694844">
    <property type="component" value="Chromosome 4"/>
</dbReference>
<dbReference type="RefSeq" id="XP_022328894.1">
    <property type="nucleotide sequence ID" value="XM_022473186.1"/>
</dbReference>
<evidence type="ECO:0000256" key="4">
    <source>
        <dbReference type="ARBA" id="ARBA00023136"/>
    </source>
</evidence>
<dbReference type="KEGG" id="cvn:111127886"/>
<evidence type="ECO:0000313" key="8">
    <source>
        <dbReference type="RefSeq" id="XP_022328894.1"/>
    </source>
</evidence>
<dbReference type="GO" id="GO:0022857">
    <property type="term" value="F:transmembrane transporter activity"/>
    <property type="evidence" value="ECO:0007669"/>
    <property type="project" value="InterPro"/>
</dbReference>
<protein>
    <submittedName>
        <fullName evidence="8">Vesicular glutamate transporter 2.2-like</fullName>
    </submittedName>
</protein>
<feature type="transmembrane region" description="Helical" evidence="5">
    <location>
        <begin position="194"/>
        <end position="211"/>
    </location>
</feature>
<comment type="subcellular location">
    <subcellularLocation>
        <location evidence="1">Membrane</location>
        <topology evidence="1">Multi-pass membrane protein</topology>
    </subcellularLocation>
</comment>
<dbReference type="PANTHER" id="PTHR11662">
    <property type="entry name" value="SOLUTE CARRIER FAMILY 17"/>
    <property type="match status" value="1"/>
</dbReference>
<reference evidence="8" key="1">
    <citation type="submission" date="2025-08" db="UniProtKB">
        <authorList>
            <consortium name="RefSeq"/>
        </authorList>
    </citation>
    <scope>IDENTIFICATION</scope>
    <source>
        <tissue evidence="8">Whole sample</tissue>
    </source>
</reference>
<organism evidence="7 8">
    <name type="scientific">Crassostrea virginica</name>
    <name type="common">Eastern oyster</name>
    <dbReference type="NCBI Taxonomy" id="6565"/>
    <lineage>
        <taxon>Eukaryota</taxon>
        <taxon>Metazoa</taxon>
        <taxon>Spiralia</taxon>
        <taxon>Lophotrochozoa</taxon>
        <taxon>Mollusca</taxon>
        <taxon>Bivalvia</taxon>
        <taxon>Autobranchia</taxon>
        <taxon>Pteriomorphia</taxon>
        <taxon>Ostreida</taxon>
        <taxon>Ostreoidea</taxon>
        <taxon>Ostreidae</taxon>
        <taxon>Crassostrea</taxon>
    </lineage>
</organism>
<dbReference type="InterPro" id="IPR020846">
    <property type="entry name" value="MFS_dom"/>
</dbReference>
<dbReference type="GO" id="GO:0016020">
    <property type="term" value="C:membrane"/>
    <property type="evidence" value="ECO:0007669"/>
    <property type="project" value="UniProtKB-SubCell"/>
</dbReference>
<dbReference type="PANTHER" id="PTHR11662:SF456">
    <property type="entry name" value="VESICULAR GLUTAMATE TRANSPORTER, ISOFORM A"/>
    <property type="match status" value="1"/>
</dbReference>
<feature type="transmembrane region" description="Helical" evidence="5">
    <location>
        <begin position="98"/>
        <end position="119"/>
    </location>
</feature>
<evidence type="ECO:0000256" key="2">
    <source>
        <dbReference type="ARBA" id="ARBA00022692"/>
    </source>
</evidence>
<gene>
    <name evidence="8" type="primary">LOC111127886</name>
</gene>
<feature type="transmembrane region" description="Helical" evidence="5">
    <location>
        <begin position="131"/>
        <end position="151"/>
    </location>
</feature>
<feature type="transmembrane region" description="Helical" evidence="5">
    <location>
        <begin position="73"/>
        <end position="91"/>
    </location>
</feature>
<feature type="domain" description="Major facilitator superfamily (MFS) profile" evidence="6">
    <location>
        <begin position="8"/>
        <end position="447"/>
    </location>
</feature>
<proteinExistence type="predicted"/>
<feature type="transmembrane region" description="Helical" evidence="5">
    <location>
        <begin position="421"/>
        <end position="442"/>
    </location>
</feature>
<dbReference type="Pfam" id="PF07690">
    <property type="entry name" value="MFS_1"/>
    <property type="match status" value="1"/>
</dbReference>
<evidence type="ECO:0000256" key="1">
    <source>
        <dbReference type="ARBA" id="ARBA00004141"/>
    </source>
</evidence>
<dbReference type="SUPFAM" id="SSF103473">
    <property type="entry name" value="MFS general substrate transporter"/>
    <property type="match status" value="1"/>
</dbReference>